<evidence type="ECO:0000256" key="1">
    <source>
        <dbReference type="SAM" id="MobiDB-lite"/>
    </source>
</evidence>
<name>A0ABQ9WGA8_SAGOE</name>
<organism evidence="2 3">
    <name type="scientific">Saguinus oedipus</name>
    <name type="common">Cotton-top tamarin</name>
    <name type="synonym">Oedipomidas oedipus</name>
    <dbReference type="NCBI Taxonomy" id="9490"/>
    <lineage>
        <taxon>Eukaryota</taxon>
        <taxon>Metazoa</taxon>
        <taxon>Chordata</taxon>
        <taxon>Craniata</taxon>
        <taxon>Vertebrata</taxon>
        <taxon>Euteleostomi</taxon>
        <taxon>Mammalia</taxon>
        <taxon>Eutheria</taxon>
        <taxon>Euarchontoglires</taxon>
        <taxon>Primates</taxon>
        <taxon>Haplorrhini</taxon>
        <taxon>Platyrrhini</taxon>
        <taxon>Cebidae</taxon>
        <taxon>Callitrichinae</taxon>
        <taxon>Saguinus</taxon>
    </lineage>
</organism>
<reference evidence="2 3" key="1">
    <citation type="submission" date="2023-05" db="EMBL/GenBank/DDBJ databases">
        <title>B98-5 Cell Line De Novo Hybrid Assembly: An Optical Mapping Approach.</title>
        <authorList>
            <person name="Kananen K."/>
            <person name="Auerbach J.A."/>
            <person name="Kautto E."/>
            <person name="Blachly J.S."/>
        </authorList>
    </citation>
    <scope>NUCLEOTIDE SEQUENCE [LARGE SCALE GENOMIC DNA]</scope>
    <source>
        <strain evidence="2">B95-8</strain>
        <tissue evidence="2">Cell line</tissue>
    </source>
</reference>
<dbReference type="Proteomes" id="UP001266305">
    <property type="component" value="Unassembled WGS sequence"/>
</dbReference>
<gene>
    <name evidence="2" type="ORF">P7K49_002050</name>
</gene>
<protein>
    <submittedName>
        <fullName evidence="2">Uncharacterized protein</fullName>
    </submittedName>
</protein>
<dbReference type="EMBL" id="JASSZA010000001">
    <property type="protein sequence ID" value="KAK2120664.1"/>
    <property type="molecule type" value="Genomic_DNA"/>
</dbReference>
<feature type="compositionally biased region" description="Basic and acidic residues" evidence="1">
    <location>
        <begin position="230"/>
        <end position="247"/>
    </location>
</feature>
<feature type="region of interest" description="Disordered" evidence="1">
    <location>
        <begin position="222"/>
        <end position="262"/>
    </location>
</feature>
<comment type="caution">
    <text evidence="2">The sequence shown here is derived from an EMBL/GenBank/DDBJ whole genome shotgun (WGS) entry which is preliminary data.</text>
</comment>
<accession>A0ABQ9WGA8</accession>
<sequence length="262" mass="27644">MSGALRDIMAKETGCCGWGSAPQHPSMSPVGSRWVGASQVGVYLLQKAPVLRAHSRVIQWLGSVPHALRAGPVEAGGQTARPFAATLGLESRKVAGLLNPLCQGQPPAGVGGGRWVWHALEVVGICVDAPHGAVPGSLSVDVAPGWPKVSSAPSTLFHANIPSWRGEFQFLNRELCLEDTLREAMNVPVNPPSPQMGSAEGPWVLAQLERLVLRTLAHLHGVPPGPEPGFEVKRPGEDRPEAEKVPESGDALCGPLLASQQH</sequence>
<proteinExistence type="predicted"/>
<keyword evidence="3" id="KW-1185">Reference proteome</keyword>
<evidence type="ECO:0000313" key="2">
    <source>
        <dbReference type="EMBL" id="KAK2120664.1"/>
    </source>
</evidence>
<evidence type="ECO:0000313" key="3">
    <source>
        <dbReference type="Proteomes" id="UP001266305"/>
    </source>
</evidence>